<evidence type="ECO:0000313" key="12">
    <source>
        <dbReference type="Proteomes" id="UP000076532"/>
    </source>
</evidence>
<feature type="compositionally biased region" description="Acidic residues" evidence="9">
    <location>
        <begin position="27"/>
        <end position="36"/>
    </location>
</feature>
<evidence type="ECO:0000256" key="1">
    <source>
        <dbReference type="ARBA" id="ARBA00004137"/>
    </source>
</evidence>
<proteinExistence type="inferred from homology"/>
<keyword evidence="6" id="KW-0249">Electron transport</keyword>
<comment type="similarity">
    <text evidence="2">Belongs to the UQCRH/QCR6 family.</text>
</comment>
<dbReference type="SUPFAM" id="SSF81531">
    <property type="entry name" value="Non-heme 11 kDa protein of cytochrome bc1 complex (Ubiquinol-cytochrome c reductase)"/>
    <property type="match status" value="1"/>
</dbReference>
<dbReference type="InterPro" id="IPR036811">
    <property type="entry name" value="Ubol_cytC_Rdtase_hinge_dom_sf"/>
</dbReference>
<reference evidence="11 12" key="1">
    <citation type="journal article" date="2016" name="Mol. Biol. Evol.">
        <title>Comparative Genomics of Early-Diverging Mushroom-Forming Fungi Provides Insights into the Origins of Lignocellulose Decay Capabilities.</title>
        <authorList>
            <person name="Nagy L.G."/>
            <person name="Riley R."/>
            <person name="Tritt A."/>
            <person name="Adam C."/>
            <person name="Daum C."/>
            <person name="Floudas D."/>
            <person name="Sun H."/>
            <person name="Yadav J.S."/>
            <person name="Pangilinan J."/>
            <person name="Larsson K.H."/>
            <person name="Matsuura K."/>
            <person name="Barry K."/>
            <person name="Labutti K."/>
            <person name="Kuo R."/>
            <person name="Ohm R.A."/>
            <person name="Bhattacharya S.S."/>
            <person name="Shirouzu T."/>
            <person name="Yoshinaga Y."/>
            <person name="Martin F.M."/>
            <person name="Grigoriev I.V."/>
            <person name="Hibbett D.S."/>
        </authorList>
    </citation>
    <scope>NUCLEOTIDE SEQUENCE [LARGE SCALE GENOMIC DNA]</scope>
    <source>
        <strain evidence="11 12">CBS 109695</strain>
    </source>
</reference>
<sequence>MFSLFSSFTVYADAPEEKTEEKTEETPKEEEEQIEVEEVAVVEEEEEEEPEDIYPAIREECEQSKACSGAAKHFQHCQEKVQGGEGFKGEDCVEELMMHCVDTCSAPKLFSKLV</sequence>
<keyword evidence="8" id="KW-0472">Membrane</keyword>
<evidence type="ECO:0000259" key="10">
    <source>
        <dbReference type="Pfam" id="PF02320"/>
    </source>
</evidence>
<dbReference type="AlphaFoldDB" id="A0A166VVF7"/>
<dbReference type="Pfam" id="PF02320">
    <property type="entry name" value="UCR_hinge"/>
    <property type="match status" value="1"/>
</dbReference>
<evidence type="ECO:0000256" key="5">
    <source>
        <dbReference type="ARBA" id="ARBA00022792"/>
    </source>
</evidence>
<comment type="subcellular location">
    <subcellularLocation>
        <location evidence="1">Mitochondrion inner membrane</location>
        <topology evidence="1">Peripheral membrane protein</topology>
        <orientation evidence="1">Intermembrane side</orientation>
    </subcellularLocation>
</comment>
<feature type="region of interest" description="Disordered" evidence="9">
    <location>
        <begin position="1"/>
        <end position="36"/>
    </location>
</feature>
<evidence type="ECO:0000256" key="6">
    <source>
        <dbReference type="ARBA" id="ARBA00022982"/>
    </source>
</evidence>
<name>A0A166VVF7_9AGAM</name>
<organism evidence="11 12">
    <name type="scientific">Athelia psychrophila</name>
    <dbReference type="NCBI Taxonomy" id="1759441"/>
    <lineage>
        <taxon>Eukaryota</taxon>
        <taxon>Fungi</taxon>
        <taxon>Dikarya</taxon>
        <taxon>Basidiomycota</taxon>
        <taxon>Agaricomycotina</taxon>
        <taxon>Agaricomycetes</taxon>
        <taxon>Agaricomycetidae</taxon>
        <taxon>Atheliales</taxon>
        <taxon>Atheliaceae</taxon>
        <taxon>Athelia</taxon>
    </lineage>
</organism>
<evidence type="ECO:0000256" key="4">
    <source>
        <dbReference type="ARBA" id="ARBA00022660"/>
    </source>
</evidence>
<feature type="compositionally biased region" description="Basic and acidic residues" evidence="9">
    <location>
        <begin position="15"/>
        <end position="26"/>
    </location>
</feature>
<keyword evidence="5" id="KW-0999">Mitochondrion inner membrane</keyword>
<evidence type="ECO:0000256" key="8">
    <source>
        <dbReference type="ARBA" id="ARBA00023136"/>
    </source>
</evidence>
<evidence type="ECO:0000256" key="7">
    <source>
        <dbReference type="ARBA" id="ARBA00023128"/>
    </source>
</evidence>
<dbReference type="Gene3D" id="1.10.287.20">
    <property type="entry name" value="Ubiquinol-cytochrome C reductase hinge domain"/>
    <property type="match status" value="1"/>
</dbReference>
<dbReference type="OrthoDB" id="405848at2759"/>
<dbReference type="EMBL" id="KV417483">
    <property type="protein sequence ID" value="KZP33102.1"/>
    <property type="molecule type" value="Genomic_DNA"/>
</dbReference>
<dbReference type="GO" id="GO:0005743">
    <property type="term" value="C:mitochondrial inner membrane"/>
    <property type="evidence" value="ECO:0007669"/>
    <property type="project" value="UniProtKB-SubCell"/>
</dbReference>
<dbReference type="PANTHER" id="PTHR15336:SF0">
    <property type="entry name" value="CYTOCHROME B-C1 COMPLEX SUBUNIT 6, MITOCHONDRIAL"/>
    <property type="match status" value="1"/>
</dbReference>
<dbReference type="GO" id="GO:0006122">
    <property type="term" value="P:mitochondrial electron transport, ubiquinol to cytochrome c"/>
    <property type="evidence" value="ECO:0007669"/>
    <property type="project" value="InterPro"/>
</dbReference>
<feature type="domain" description="Ubiquinol-cytochrome C reductase hinge" evidence="10">
    <location>
        <begin position="52"/>
        <end position="113"/>
    </location>
</feature>
<accession>A0A166VVF7</accession>
<keyword evidence="7" id="KW-0496">Mitochondrion</keyword>
<evidence type="ECO:0000256" key="9">
    <source>
        <dbReference type="SAM" id="MobiDB-lite"/>
    </source>
</evidence>
<dbReference type="PANTHER" id="PTHR15336">
    <property type="entry name" value="UBIQUINOL-CYTOCHROME C REDUCTASE COMPLEX 7.8 KDA PROTEIN"/>
    <property type="match status" value="1"/>
</dbReference>
<dbReference type="Proteomes" id="UP000076532">
    <property type="component" value="Unassembled WGS sequence"/>
</dbReference>
<evidence type="ECO:0000256" key="2">
    <source>
        <dbReference type="ARBA" id="ARBA00006498"/>
    </source>
</evidence>
<dbReference type="STRING" id="436010.A0A166VVF7"/>
<keyword evidence="12" id="KW-1185">Reference proteome</keyword>
<dbReference type="InterPro" id="IPR003422">
    <property type="entry name" value="Cyt_b-c1_6"/>
</dbReference>
<dbReference type="InterPro" id="IPR023184">
    <property type="entry name" value="Ubol_cytC_Rdtase_hinge_dom"/>
</dbReference>
<protein>
    <recommendedName>
        <fullName evidence="10">Ubiquinol-cytochrome C reductase hinge domain-containing protein</fullName>
    </recommendedName>
</protein>
<evidence type="ECO:0000313" key="11">
    <source>
        <dbReference type="EMBL" id="KZP33102.1"/>
    </source>
</evidence>
<gene>
    <name evidence="11" type="ORF">FIBSPDRAFT_1036252</name>
</gene>
<keyword evidence="3" id="KW-0813">Transport</keyword>
<evidence type="ECO:0000256" key="3">
    <source>
        <dbReference type="ARBA" id="ARBA00022448"/>
    </source>
</evidence>
<keyword evidence="4" id="KW-0679">Respiratory chain</keyword>